<dbReference type="InterPro" id="IPR012677">
    <property type="entry name" value="Nucleotide-bd_a/b_plait_sf"/>
</dbReference>
<comment type="caution">
    <text evidence="2">The sequence shown here is derived from an EMBL/GenBank/DDBJ whole genome shotgun (WGS) entry which is preliminary data.</text>
</comment>
<gene>
    <name evidence="2" type="ORF">GCM10009114_10140</name>
</gene>
<dbReference type="Pfam" id="PF00076">
    <property type="entry name" value="RRM_1"/>
    <property type="match status" value="1"/>
</dbReference>
<evidence type="ECO:0000259" key="1">
    <source>
        <dbReference type="PROSITE" id="PS50102"/>
    </source>
</evidence>
<dbReference type="Proteomes" id="UP001500359">
    <property type="component" value="Unassembled WGS sequence"/>
</dbReference>
<dbReference type="PANTHER" id="PTHR48034">
    <property type="entry name" value="TRANSFORMER-2 SEX-DETERMINING PROTEIN-RELATED"/>
    <property type="match status" value="1"/>
</dbReference>
<dbReference type="InterPro" id="IPR050441">
    <property type="entry name" value="RBM"/>
</dbReference>
<evidence type="ECO:0000313" key="2">
    <source>
        <dbReference type="EMBL" id="GAA0854436.1"/>
    </source>
</evidence>
<sequence length="78" mass="8740">MKLLVRNLSRKTTEQDINNLFSELGTVEECSLVFDQITGQSKGFAFVEMSNDAEANAAIAELNYKEVDKSKIRVKLAQ</sequence>
<dbReference type="SUPFAM" id="SSF54928">
    <property type="entry name" value="RNA-binding domain, RBD"/>
    <property type="match status" value="1"/>
</dbReference>
<accession>A0ABP3WP25</accession>
<dbReference type="EMBL" id="BAAAFD010000002">
    <property type="protein sequence ID" value="GAA0854436.1"/>
    <property type="molecule type" value="Genomic_DNA"/>
</dbReference>
<organism evidence="2 3">
    <name type="scientific">Aliiglaciecola litoralis</name>
    <dbReference type="NCBI Taxonomy" id="582857"/>
    <lineage>
        <taxon>Bacteria</taxon>
        <taxon>Pseudomonadati</taxon>
        <taxon>Pseudomonadota</taxon>
        <taxon>Gammaproteobacteria</taxon>
        <taxon>Alteromonadales</taxon>
        <taxon>Alteromonadaceae</taxon>
        <taxon>Aliiglaciecola</taxon>
    </lineage>
</organism>
<dbReference type="SMART" id="SM00360">
    <property type="entry name" value="RRM"/>
    <property type="match status" value="1"/>
</dbReference>
<feature type="domain" description="RRM" evidence="1">
    <location>
        <begin position="1"/>
        <end position="78"/>
    </location>
</feature>
<dbReference type="Gene3D" id="3.30.70.330">
    <property type="match status" value="1"/>
</dbReference>
<dbReference type="PROSITE" id="PS50102">
    <property type="entry name" value="RRM"/>
    <property type="match status" value="1"/>
</dbReference>
<keyword evidence="3" id="KW-1185">Reference proteome</keyword>
<evidence type="ECO:0000313" key="3">
    <source>
        <dbReference type="Proteomes" id="UP001500359"/>
    </source>
</evidence>
<dbReference type="InterPro" id="IPR000504">
    <property type="entry name" value="RRM_dom"/>
</dbReference>
<proteinExistence type="predicted"/>
<dbReference type="RefSeq" id="WP_343857175.1">
    <property type="nucleotide sequence ID" value="NZ_BAAAFD010000002.1"/>
</dbReference>
<protein>
    <submittedName>
        <fullName evidence="2">RNA-binding protein</fullName>
    </submittedName>
</protein>
<name>A0ABP3WP25_9ALTE</name>
<dbReference type="InterPro" id="IPR035979">
    <property type="entry name" value="RBD_domain_sf"/>
</dbReference>
<reference evidence="3" key="1">
    <citation type="journal article" date="2019" name="Int. J. Syst. Evol. Microbiol.">
        <title>The Global Catalogue of Microorganisms (GCM) 10K type strain sequencing project: providing services to taxonomists for standard genome sequencing and annotation.</title>
        <authorList>
            <consortium name="The Broad Institute Genomics Platform"/>
            <consortium name="The Broad Institute Genome Sequencing Center for Infectious Disease"/>
            <person name="Wu L."/>
            <person name="Ma J."/>
        </authorList>
    </citation>
    <scope>NUCLEOTIDE SEQUENCE [LARGE SCALE GENOMIC DNA]</scope>
    <source>
        <strain evidence="3">JCM 15896</strain>
    </source>
</reference>